<accession>A0A1F8FTD6</accession>
<proteinExistence type="predicted"/>
<evidence type="ECO:0000259" key="1">
    <source>
        <dbReference type="Pfam" id="PF13524"/>
    </source>
</evidence>
<dbReference type="EMBL" id="MGJZ01000035">
    <property type="protein sequence ID" value="OGN16251.1"/>
    <property type="molecule type" value="Genomic_DNA"/>
</dbReference>
<evidence type="ECO:0000313" key="2">
    <source>
        <dbReference type="EMBL" id="OGN16251.1"/>
    </source>
</evidence>
<dbReference type="STRING" id="1802685.A3C88_02600"/>
<dbReference type="InterPro" id="IPR055259">
    <property type="entry name" value="YkvP/CgeB_Glyco_trans-like"/>
</dbReference>
<sequence>MGAKYPEREELLTSVKDLNIKIYGWKDWESSPLASYYHGPLNLAESVKAYRCAKICLNTNINPPINGVNAKTFEIAAAGGFQLSDYRKDIDGLFEVGKEIEIFHDPLQFREKVEFYLKNTDLREQIAAAAQSRVMKDHTMGKRVREILNIVR</sequence>
<dbReference type="AlphaFoldDB" id="A0A1F8FTD6"/>
<name>A0A1F8FTD6_9BACT</name>
<dbReference type="Proteomes" id="UP000178117">
    <property type="component" value="Unassembled WGS sequence"/>
</dbReference>
<feature type="domain" description="Spore protein YkvP/CgeB glycosyl transferase-like" evidence="1">
    <location>
        <begin position="8"/>
        <end position="149"/>
    </location>
</feature>
<evidence type="ECO:0000313" key="3">
    <source>
        <dbReference type="Proteomes" id="UP000178117"/>
    </source>
</evidence>
<reference evidence="2 3" key="1">
    <citation type="journal article" date="2016" name="Nat. Commun.">
        <title>Thousands of microbial genomes shed light on interconnected biogeochemical processes in an aquifer system.</title>
        <authorList>
            <person name="Anantharaman K."/>
            <person name="Brown C.T."/>
            <person name="Hug L.A."/>
            <person name="Sharon I."/>
            <person name="Castelle C.J."/>
            <person name="Probst A.J."/>
            <person name="Thomas B.C."/>
            <person name="Singh A."/>
            <person name="Wilkins M.J."/>
            <person name="Karaoz U."/>
            <person name="Brodie E.L."/>
            <person name="Williams K.H."/>
            <person name="Hubbard S.S."/>
            <person name="Banfield J.F."/>
        </authorList>
    </citation>
    <scope>NUCLEOTIDE SEQUENCE [LARGE SCALE GENOMIC DNA]</scope>
</reference>
<dbReference type="Pfam" id="PF13524">
    <property type="entry name" value="Glyco_trans_1_2"/>
    <property type="match status" value="1"/>
</dbReference>
<comment type="caution">
    <text evidence="2">The sequence shown here is derived from an EMBL/GenBank/DDBJ whole genome shotgun (WGS) entry which is preliminary data.</text>
</comment>
<protein>
    <recommendedName>
        <fullName evidence="1">Spore protein YkvP/CgeB glycosyl transferase-like domain-containing protein</fullName>
    </recommendedName>
</protein>
<gene>
    <name evidence="2" type="ORF">A3C88_02600</name>
</gene>
<organism evidence="2 3">
    <name type="scientific">Candidatus Yanofskybacteria bacterium RIFCSPHIGHO2_02_FULL_50_12</name>
    <dbReference type="NCBI Taxonomy" id="1802685"/>
    <lineage>
        <taxon>Bacteria</taxon>
        <taxon>Candidatus Yanofskyibacteriota</taxon>
    </lineage>
</organism>